<feature type="signal peptide" evidence="1">
    <location>
        <begin position="1"/>
        <end position="20"/>
    </location>
</feature>
<reference evidence="2" key="1">
    <citation type="submission" date="2023-04" db="EMBL/GenBank/DDBJ databases">
        <title>Chromosome-level genome of Chaenocephalus aceratus.</title>
        <authorList>
            <person name="Park H."/>
        </authorList>
    </citation>
    <scope>NUCLEOTIDE SEQUENCE</scope>
    <source>
        <strain evidence="2">DE</strain>
        <tissue evidence="2">Muscle</tissue>
    </source>
</reference>
<dbReference type="InterPro" id="IPR009079">
    <property type="entry name" value="4_helix_cytokine-like_core"/>
</dbReference>
<protein>
    <submittedName>
        <fullName evidence="2">ATP synthase subunit c</fullName>
    </submittedName>
</protein>
<dbReference type="Proteomes" id="UP001228049">
    <property type="component" value="Unassembled WGS sequence"/>
</dbReference>
<proteinExistence type="predicted"/>
<keyword evidence="3" id="KW-1185">Reference proteome</keyword>
<sequence length="105" mass="12620">MTLYWRALFLLCCVLSCVQSFSPSPVLQRSKYNDSFSLTRSTRTRVQQLQKKYKEQQLGNKHFEDRSRQLNDLPLLSTDFYSWLKLTDWERLHSAFVDMQAYWNS</sequence>
<keyword evidence="1" id="KW-0732">Signal</keyword>
<evidence type="ECO:0000313" key="2">
    <source>
        <dbReference type="EMBL" id="KAK1882733.1"/>
    </source>
</evidence>
<name>A0AAD9BHE7_DISEL</name>
<feature type="chain" id="PRO_5042062634" evidence="1">
    <location>
        <begin position="21"/>
        <end position="105"/>
    </location>
</feature>
<comment type="caution">
    <text evidence="2">The sequence shown here is derived from an EMBL/GenBank/DDBJ whole genome shotgun (WGS) entry which is preliminary data.</text>
</comment>
<dbReference type="EMBL" id="JASDAP010000023">
    <property type="protein sequence ID" value="KAK1882733.1"/>
    <property type="molecule type" value="Genomic_DNA"/>
</dbReference>
<dbReference type="AlphaFoldDB" id="A0AAD9BHE7"/>
<accession>A0AAD9BHE7</accession>
<evidence type="ECO:0000256" key="1">
    <source>
        <dbReference type="SAM" id="SignalP"/>
    </source>
</evidence>
<organism evidence="2 3">
    <name type="scientific">Dissostichus eleginoides</name>
    <name type="common">Patagonian toothfish</name>
    <name type="synonym">Dissostichus amissus</name>
    <dbReference type="NCBI Taxonomy" id="100907"/>
    <lineage>
        <taxon>Eukaryota</taxon>
        <taxon>Metazoa</taxon>
        <taxon>Chordata</taxon>
        <taxon>Craniata</taxon>
        <taxon>Vertebrata</taxon>
        <taxon>Euteleostomi</taxon>
        <taxon>Actinopterygii</taxon>
        <taxon>Neopterygii</taxon>
        <taxon>Teleostei</taxon>
        <taxon>Neoteleostei</taxon>
        <taxon>Acanthomorphata</taxon>
        <taxon>Eupercaria</taxon>
        <taxon>Perciformes</taxon>
        <taxon>Notothenioidei</taxon>
        <taxon>Nototheniidae</taxon>
        <taxon>Dissostichus</taxon>
    </lineage>
</organism>
<gene>
    <name evidence="2" type="ORF">KUDE01_023513</name>
</gene>
<evidence type="ECO:0000313" key="3">
    <source>
        <dbReference type="Proteomes" id="UP001228049"/>
    </source>
</evidence>
<dbReference type="Gene3D" id="1.20.1250.10">
    <property type="match status" value="1"/>
</dbReference>